<feature type="domain" description="DUF6997" evidence="2">
    <location>
        <begin position="102"/>
        <end position="280"/>
    </location>
</feature>
<evidence type="ECO:0000259" key="1">
    <source>
        <dbReference type="Pfam" id="PF22515"/>
    </source>
</evidence>
<keyword evidence="5" id="KW-1185">Reference proteome</keyword>
<dbReference type="Pfam" id="PF23871">
    <property type="entry name" value="DUF7226"/>
    <property type="match status" value="1"/>
</dbReference>
<organism evidence="4 5">
    <name type="scientific">Weissella fermenti</name>
    <dbReference type="NCBI Taxonomy" id="2987699"/>
    <lineage>
        <taxon>Bacteria</taxon>
        <taxon>Bacillati</taxon>
        <taxon>Bacillota</taxon>
        <taxon>Bacilli</taxon>
        <taxon>Lactobacillales</taxon>
        <taxon>Lactobacillaceae</taxon>
        <taxon>Weissella</taxon>
    </lineage>
</organism>
<gene>
    <name evidence="4" type="ORF">OIT47_005560</name>
</gene>
<evidence type="ECO:0000259" key="3">
    <source>
        <dbReference type="Pfam" id="PF23871"/>
    </source>
</evidence>
<protein>
    <submittedName>
        <fullName evidence="4">MmeII</fullName>
    </submittedName>
</protein>
<evidence type="ECO:0000313" key="5">
    <source>
        <dbReference type="Proteomes" id="UP001146336"/>
    </source>
</evidence>
<comment type="caution">
    <text evidence="4">The sequence shown here is derived from an EMBL/GenBank/DDBJ whole genome shotgun (WGS) entry which is preliminary data.</text>
</comment>
<dbReference type="EMBL" id="JAOZFC020000001">
    <property type="protein sequence ID" value="MDF9299743.1"/>
    <property type="molecule type" value="Genomic_DNA"/>
</dbReference>
<sequence>MAKVRSRKQDIAWQYLFDRFDIPDKIEKNGGFEITSSDINKYVREYYANRPDNAPDARNLLKFDFSSDLPEVFKESVNKEVFGKKAQFSLMPMGKDRYEISDFKTFENLKYEVLEPVRMTFPKWISGIRPESPETINGEAVAQSVAEMSGMLKYVMNDLDADVVATLSGKKGTGLIDFQISHFRDGKTKFVIDGWQSEIDGVYESPSRVLIIESKKKRPEDFNIRQLYIPTRIYHDQMKFPKEIYSAYFTYTDDVFSFHVYQFSDINDFNSLKKIREYEFVFEEESKPVTRETLKMLLAQEPNSKEPRREDGELVPFIQANDPEKIFEIPVVLSGKSIQSEQGDVFSVGTKEYLAESFKFDIRQSDYYANAAEYFGLAQKKDGYFKVSELGTMFIKCDYNTKLGLFAKQLIQRPIFRAMIEVWIATGRLPEKNIVEDLIRLHRPALMMRFRTSFSSLVKYHHRSIFIYGYTL</sequence>
<reference evidence="4" key="1">
    <citation type="submission" date="2023-03" db="EMBL/GenBank/DDBJ databases">
        <title>Comparative genomics of Weissella fermenti BK2, and weissella type species.</title>
        <authorList>
            <person name="Lee J.K."/>
            <person name="Baek J.H."/>
            <person name="Kim J.M."/>
            <person name="Choi D.G."/>
            <person name="Jeon C.O."/>
        </authorList>
    </citation>
    <scope>NUCLEOTIDE SEQUENCE</scope>
    <source>
        <strain evidence="4">BK2</strain>
    </source>
</reference>
<evidence type="ECO:0000313" key="4">
    <source>
        <dbReference type="EMBL" id="MDF9299743.1"/>
    </source>
</evidence>
<dbReference type="InterPro" id="IPR054265">
    <property type="entry name" value="DUF6996"/>
</dbReference>
<feature type="domain" description="DUF7226" evidence="3">
    <location>
        <begin position="350"/>
        <end position="441"/>
    </location>
</feature>
<dbReference type="RefSeq" id="WP_199404378.1">
    <property type="nucleotide sequence ID" value="NZ_JAOZFC020000001.1"/>
</dbReference>
<dbReference type="Proteomes" id="UP001146336">
    <property type="component" value="Unassembled WGS sequence"/>
</dbReference>
<dbReference type="InterPro" id="IPR054266">
    <property type="entry name" value="DUF6997"/>
</dbReference>
<feature type="domain" description="DUF6996" evidence="1">
    <location>
        <begin position="10"/>
        <end position="76"/>
    </location>
</feature>
<dbReference type="InterPro" id="IPR055650">
    <property type="entry name" value="DUF7226"/>
</dbReference>
<evidence type="ECO:0000259" key="2">
    <source>
        <dbReference type="Pfam" id="PF22518"/>
    </source>
</evidence>
<dbReference type="Pfam" id="PF22518">
    <property type="entry name" value="DUF6997"/>
    <property type="match status" value="1"/>
</dbReference>
<accession>A0ABT6D2K7</accession>
<proteinExistence type="predicted"/>
<dbReference type="Pfam" id="PF22515">
    <property type="entry name" value="DUF6996"/>
    <property type="match status" value="1"/>
</dbReference>
<name>A0ABT6D2K7_9LACO</name>